<gene>
    <name evidence="1" type="primary">Q9C1I7</name>
</gene>
<accession>A0A5K1K7C0</accession>
<evidence type="ECO:0000313" key="1">
    <source>
        <dbReference type="EMBL" id="VWP02413.1"/>
    </source>
</evidence>
<sequence length="124" mass="12398">MVFLREFVLGDNANGTVLSSGTIQGAENATLAGQYLVGGNEIFYGSATTDGTYVVPSATVASWDQFLATATLDAASVTSLTAPSNTAPPSSGKNSAAANGPSDLVALLAAMFGIAAFVSARFAV</sequence>
<dbReference type="EMBL" id="LR730191">
    <property type="protein sequence ID" value="VWP02413.1"/>
    <property type="molecule type" value="Genomic_DNA"/>
</dbReference>
<protein>
    <submittedName>
        <fullName evidence="1">ABC transporter Atr4</fullName>
    </submittedName>
</protein>
<proteinExistence type="predicted"/>
<organism evidence="1">
    <name type="scientific">Ganoderma boninense</name>
    <dbReference type="NCBI Taxonomy" id="34458"/>
    <lineage>
        <taxon>Eukaryota</taxon>
        <taxon>Fungi</taxon>
        <taxon>Dikarya</taxon>
        <taxon>Basidiomycota</taxon>
        <taxon>Agaricomycotina</taxon>
        <taxon>Agaricomycetes</taxon>
        <taxon>Polyporales</taxon>
        <taxon>Polyporaceae</taxon>
        <taxon>Ganoderma</taxon>
    </lineage>
</organism>
<reference evidence="1" key="1">
    <citation type="submission" date="2019-10" db="EMBL/GenBank/DDBJ databases">
        <authorList>
            <person name="Nor Muhammad N."/>
        </authorList>
    </citation>
    <scope>NUCLEOTIDE SEQUENCE</scope>
</reference>
<dbReference type="AlphaFoldDB" id="A0A5K1K7C0"/>
<name>A0A5K1K7C0_9APHY</name>